<dbReference type="FunFam" id="3.40.50.620:FF:000183">
    <property type="entry name" value="Glutaminyl-tRNA synthetase"/>
    <property type="match status" value="1"/>
</dbReference>
<dbReference type="InterPro" id="IPR020059">
    <property type="entry name" value="Glu/Gln-tRNA-synth_Ib_codon-bd"/>
</dbReference>
<dbReference type="SUPFAM" id="SSF50715">
    <property type="entry name" value="Ribosomal protein L25-like"/>
    <property type="match status" value="1"/>
</dbReference>
<evidence type="ECO:0000259" key="10">
    <source>
        <dbReference type="Pfam" id="PF00749"/>
    </source>
</evidence>
<organism evidence="14 15">
    <name type="scientific">Pneumocystis carinii (strain B80)</name>
    <name type="common">Rat pneumocystis pneumonia agent</name>
    <name type="synonym">Pneumocystis carinii f. sp. carinii</name>
    <dbReference type="NCBI Taxonomy" id="1408658"/>
    <lineage>
        <taxon>Eukaryota</taxon>
        <taxon>Fungi</taxon>
        <taxon>Dikarya</taxon>
        <taxon>Ascomycota</taxon>
        <taxon>Taphrinomycotina</taxon>
        <taxon>Pneumocystomycetes</taxon>
        <taxon>Pneumocystaceae</taxon>
        <taxon>Pneumocystis</taxon>
    </lineage>
</organism>
<dbReference type="Gene3D" id="1.10.8.1290">
    <property type="entry name" value="Glutaminyl-tRNA synthetase, non-specific RNA binding region part 1, domain 1"/>
    <property type="match status" value="1"/>
</dbReference>
<evidence type="ECO:0000259" key="11">
    <source>
        <dbReference type="Pfam" id="PF03950"/>
    </source>
</evidence>
<dbReference type="GO" id="GO:1990825">
    <property type="term" value="F:sequence-specific mRNA binding"/>
    <property type="evidence" value="ECO:0007669"/>
    <property type="project" value="EnsemblFungi"/>
</dbReference>
<dbReference type="InterPro" id="IPR014729">
    <property type="entry name" value="Rossmann-like_a/b/a_fold"/>
</dbReference>
<dbReference type="InterPro" id="IPR011035">
    <property type="entry name" value="Ribosomal_bL25/Gln-tRNA_synth"/>
</dbReference>
<evidence type="ECO:0000256" key="6">
    <source>
        <dbReference type="ARBA" id="ARBA00022917"/>
    </source>
</evidence>
<keyword evidence="3 9" id="KW-0436">Ligase</keyword>
<dbReference type="SUPFAM" id="SSF52374">
    <property type="entry name" value="Nucleotidylyl transferase"/>
    <property type="match status" value="1"/>
</dbReference>
<evidence type="ECO:0000259" key="12">
    <source>
        <dbReference type="Pfam" id="PF04558"/>
    </source>
</evidence>
<dbReference type="Gene3D" id="3.40.50.620">
    <property type="entry name" value="HUPs"/>
    <property type="match status" value="1"/>
</dbReference>
<dbReference type="EMBL" id="LFVZ01000003">
    <property type="protein sequence ID" value="KTW30227.1"/>
    <property type="molecule type" value="Genomic_DNA"/>
</dbReference>
<sequence>MDMIESMEKAFGAIGLSNLKIKETLKNERLSDILFRNIMNTDILNSGCTKTQGNLLYVLSSHCGSLKEYGRNYICEAIMSNKLKTTLQVKTAISYLIECDCVFDLESFDKACGVGVVLDEESILSHIRACVEENRDRICSIGPKKVGVVLSFLRQVPALKWADPLILKNLVEKELSIVDLRSKEEHIVREGTLDDSFTSKDKKSVQDSLESVKDAPNMFEEGFLAKLHKPGENKQIHPRLTEEHLRHTKGKVVTRFPPEPNGYLHIGHSKAIAINFGFAKYHGGYCYLRYDDTNPEAEEDVFVQSIEDTVRWLGFEPYAVTFSSDYFDELYRLAVILIEKGKAYVCHCTDAEIKHGRGGDKHGPRIACKHRDRPISENLEGFDNMKNGLYKVSEAVLRMKQDLEDGNPQMWDLVAYRILDFPHHRTGTKWRIYPTYDFTHCLVDSLENISHSLCTTEFIGSRRSYDWLCDALEVYRPQQSEYGRLMITGTVLSKRRILKLVSEGIVRGWDDPRLYTLVALREFLYYIRRGVPPGAILSFVNELGVTTAVTTIQVLRFENSVRKFLENITPRLMMVFDPILVVIENLPSDYCEMLEVPYKPDDPTFGTHYLPFTSRIYIDRDDFRIEDSPNYYRLAPGKSVGLLKVPFPIKVTSYSLDPISGLVSELRAVYQINENFKKPKAYIHWIAKTNDADSPIYINEVRIFKPLFKSDNPSSASINEFLADVNKDSEHIIKNALIETGFRELKETLLKNDKNLSQDLNYESIRFQAIRMGYFCMDKDSTSDKIILNQIVSLKEDKGK</sequence>
<evidence type="ECO:0000256" key="8">
    <source>
        <dbReference type="ARBA" id="ARBA00048270"/>
    </source>
</evidence>
<dbReference type="InterPro" id="IPR004514">
    <property type="entry name" value="Gln-tRNA-synth"/>
</dbReference>
<dbReference type="GO" id="GO:0004819">
    <property type="term" value="F:glutamine-tRNA ligase activity"/>
    <property type="evidence" value="ECO:0007669"/>
    <property type="project" value="UniProtKB-EC"/>
</dbReference>
<dbReference type="InterPro" id="IPR007639">
    <property type="entry name" value="Gln-tRNA-synth_Ib_RNA-bd_N"/>
</dbReference>
<dbReference type="InterPro" id="IPR000924">
    <property type="entry name" value="Glu/Gln-tRNA-synth"/>
</dbReference>
<dbReference type="InterPro" id="IPR020056">
    <property type="entry name" value="Rbsml_bL25/Gln-tRNA_synth_N"/>
</dbReference>
<evidence type="ECO:0000256" key="2">
    <source>
        <dbReference type="ARBA" id="ARBA00012836"/>
    </source>
</evidence>
<gene>
    <name evidence="14" type="ORF">T552_00705</name>
</gene>
<dbReference type="FunFam" id="1.10.8.1290:FF:000002">
    <property type="entry name" value="Glutamine--tRNA ligase cytoplasmic"/>
    <property type="match status" value="1"/>
</dbReference>
<keyword evidence="5 9" id="KW-0067">ATP-binding</keyword>
<dbReference type="EC" id="6.1.1.18" evidence="2"/>
<dbReference type="Pfam" id="PF00749">
    <property type="entry name" value="tRNA-synt_1c"/>
    <property type="match status" value="1"/>
</dbReference>
<evidence type="ECO:0000313" key="15">
    <source>
        <dbReference type="Proteomes" id="UP000054454"/>
    </source>
</evidence>
<feature type="domain" description="Glutaminyl-tRNA synthetase class Ib non-specific RNA-binding" evidence="12">
    <location>
        <begin position="6"/>
        <end position="164"/>
    </location>
</feature>
<comment type="caution">
    <text evidence="14">The sequence shown here is derived from an EMBL/GenBank/DDBJ whole genome shotgun (WGS) entry which is preliminary data.</text>
</comment>
<evidence type="ECO:0000256" key="1">
    <source>
        <dbReference type="ARBA" id="ARBA00005594"/>
    </source>
</evidence>
<reference evidence="15" key="1">
    <citation type="journal article" date="2016" name="Nat. Commun.">
        <title>Genome analysis of three Pneumocystis species reveals adaptation mechanisms to life exclusively in mammalian hosts.</title>
        <authorList>
            <person name="Ma L."/>
            <person name="Chen Z."/>
            <person name="Huang D.W."/>
            <person name="Kutty G."/>
            <person name="Ishihara M."/>
            <person name="Wang H."/>
            <person name="Abouelleil A."/>
            <person name="Bishop L."/>
            <person name="Davey E."/>
            <person name="Deng R."/>
            <person name="Deng X."/>
            <person name="Fan L."/>
            <person name="Fantoni G."/>
            <person name="Fitzgerald M."/>
            <person name="Gogineni E."/>
            <person name="Goldberg J.M."/>
            <person name="Handley G."/>
            <person name="Hu X."/>
            <person name="Huber C."/>
            <person name="Jiao X."/>
            <person name="Jones K."/>
            <person name="Levin J.Z."/>
            <person name="Liu Y."/>
            <person name="Macdonald P."/>
            <person name="Melnikov A."/>
            <person name="Raley C."/>
            <person name="Sassi M."/>
            <person name="Sherman B.T."/>
            <person name="Song X."/>
            <person name="Sykes S."/>
            <person name="Tran B."/>
            <person name="Walsh L."/>
            <person name="Xia Y."/>
            <person name="Yang J."/>
            <person name="Young S."/>
            <person name="Zeng Q."/>
            <person name="Zheng X."/>
            <person name="Stephens R."/>
            <person name="Nusbaum C."/>
            <person name="Birren B.W."/>
            <person name="Azadi P."/>
            <person name="Lempicki R.A."/>
            <person name="Cuomo C.A."/>
            <person name="Kovacs J.A."/>
        </authorList>
    </citation>
    <scope>NUCLEOTIDE SEQUENCE [LARGE SCALE GENOMIC DNA]</scope>
    <source>
        <strain evidence="15">B80</strain>
    </source>
</reference>
<comment type="similarity">
    <text evidence="1 9">Belongs to the class-I aminoacyl-tRNA synthetase family.</text>
</comment>
<evidence type="ECO:0000256" key="7">
    <source>
        <dbReference type="ARBA" id="ARBA00023146"/>
    </source>
</evidence>
<evidence type="ECO:0000256" key="5">
    <source>
        <dbReference type="ARBA" id="ARBA00022840"/>
    </source>
</evidence>
<dbReference type="GO" id="GO:0005739">
    <property type="term" value="C:mitochondrion"/>
    <property type="evidence" value="ECO:0007669"/>
    <property type="project" value="EnsemblFungi"/>
</dbReference>
<keyword evidence="4 9" id="KW-0547">Nucleotide-binding</keyword>
<feature type="domain" description="Glutamyl/glutaminyl-tRNA synthetase class Ib catalytic" evidence="10">
    <location>
        <begin position="251"/>
        <end position="565"/>
    </location>
</feature>
<evidence type="ECO:0000259" key="13">
    <source>
        <dbReference type="Pfam" id="PF20974"/>
    </source>
</evidence>
<dbReference type="InterPro" id="IPR020058">
    <property type="entry name" value="Glu/Gln-tRNA-synth_Ib_cat-dom"/>
</dbReference>
<keyword evidence="7 9" id="KW-0030">Aminoacyl-tRNA synthetase</keyword>
<dbReference type="PANTHER" id="PTHR43097:SF4">
    <property type="entry name" value="GLUTAMINE--TRNA LIGASE"/>
    <property type="match status" value="1"/>
</dbReference>
<dbReference type="FunFam" id="2.40.240.10:FF:000007">
    <property type="entry name" value="Glutamine--tRNA ligase"/>
    <property type="match status" value="1"/>
</dbReference>
<protein>
    <recommendedName>
        <fullName evidence="2">glutamine--tRNA ligase</fullName>
        <ecNumber evidence="2">6.1.1.18</ecNumber>
    </recommendedName>
</protein>
<dbReference type="Pfam" id="PF04558">
    <property type="entry name" value="tRNA_synt_1c_R1"/>
    <property type="match status" value="1"/>
</dbReference>
<dbReference type="Gene3D" id="2.40.240.10">
    <property type="entry name" value="Ribosomal Protein L25, Chain P"/>
    <property type="match status" value="2"/>
</dbReference>
<feature type="domain" description="tRNA synthetases class I (E and Q) anti-codon binding" evidence="13">
    <location>
        <begin position="683"/>
        <end position="747"/>
    </location>
</feature>
<dbReference type="GO" id="GO:0005829">
    <property type="term" value="C:cytosol"/>
    <property type="evidence" value="ECO:0007669"/>
    <property type="project" value="EnsemblFungi"/>
</dbReference>
<dbReference type="InterPro" id="IPR042558">
    <property type="entry name" value="Gln-tRNA-synth_Ib_RNA-bd_N_1"/>
</dbReference>
<dbReference type="VEuPathDB" id="FungiDB:T552_00705"/>
<dbReference type="OrthoDB" id="10250478at2759"/>
<dbReference type="NCBIfam" id="TIGR00440">
    <property type="entry name" value="glnS"/>
    <property type="match status" value="1"/>
</dbReference>
<dbReference type="PROSITE" id="PS00178">
    <property type="entry name" value="AA_TRNA_LIGASE_I"/>
    <property type="match status" value="1"/>
</dbReference>
<evidence type="ECO:0000313" key="14">
    <source>
        <dbReference type="EMBL" id="KTW30227.1"/>
    </source>
</evidence>
<dbReference type="InterPro" id="IPR042559">
    <property type="entry name" value="Gln-tRNA-synth_Ib_RNA-bd_N_2"/>
</dbReference>
<feature type="domain" description="Glutamyl/glutaminyl-tRNA synthetase class Ib anti-codon binding" evidence="11">
    <location>
        <begin position="570"/>
        <end position="670"/>
    </location>
</feature>
<dbReference type="Gene3D" id="1.10.10.2420">
    <property type="match status" value="1"/>
</dbReference>
<dbReference type="PANTHER" id="PTHR43097">
    <property type="entry name" value="GLUTAMINE-TRNA LIGASE"/>
    <property type="match status" value="1"/>
</dbReference>
<dbReference type="Pfam" id="PF03950">
    <property type="entry name" value="tRNA-synt_1c_C"/>
    <property type="match status" value="1"/>
</dbReference>
<dbReference type="GO" id="GO:0005524">
    <property type="term" value="F:ATP binding"/>
    <property type="evidence" value="ECO:0007669"/>
    <property type="project" value="UniProtKB-KW"/>
</dbReference>
<dbReference type="GeneID" id="28935512"/>
<keyword evidence="15" id="KW-1185">Reference proteome</keyword>
<proteinExistence type="inferred from homology"/>
<name>A0A0W4ZPD6_PNEC8</name>
<evidence type="ECO:0000256" key="9">
    <source>
        <dbReference type="RuleBase" id="RU363037"/>
    </source>
</evidence>
<comment type="catalytic activity">
    <reaction evidence="8">
        <text>tRNA(Gln) + L-glutamine + ATP = L-glutaminyl-tRNA(Gln) + AMP + diphosphate</text>
        <dbReference type="Rhea" id="RHEA:20121"/>
        <dbReference type="Rhea" id="RHEA-COMP:9662"/>
        <dbReference type="Rhea" id="RHEA-COMP:9681"/>
        <dbReference type="ChEBI" id="CHEBI:30616"/>
        <dbReference type="ChEBI" id="CHEBI:33019"/>
        <dbReference type="ChEBI" id="CHEBI:58359"/>
        <dbReference type="ChEBI" id="CHEBI:78442"/>
        <dbReference type="ChEBI" id="CHEBI:78521"/>
        <dbReference type="ChEBI" id="CHEBI:456215"/>
        <dbReference type="EC" id="6.1.1.18"/>
    </reaction>
</comment>
<dbReference type="InterPro" id="IPR050132">
    <property type="entry name" value="Gln/Glu-tRNA_Ligase"/>
</dbReference>
<dbReference type="Proteomes" id="UP000054454">
    <property type="component" value="Unassembled WGS sequence"/>
</dbReference>
<dbReference type="AlphaFoldDB" id="A0A0W4ZPD6"/>
<dbReference type="GO" id="GO:0006425">
    <property type="term" value="P:glutaminyl-tRNA aminoacylation"/>
    <property type="evidence" value="ECO:0007669"/>
    <property type="project" value="EnsemblFungi"/>
</dbReference>
<keyword evidence="6 9" id="KW-0648">Protein biosynthesis</keyword>
<dbReference type="Pfam" id="PF20974">
    <property type="entry name" value="tRNA-synt_1c_C2"/>
    <property type="match status" value="1"/>
</dbReference>
<evidence type="ECO:0000256" key="4">
    <source>
        <dbReference type="ARBA" id="ARBA00022741"/>
    </source>
</evidence>
<dbReference type="PRINTS" id="PR00987">
    <property type="entry name" value="TRNASYNTHGLU"/>
</dbReference>
<evidence type="ECO:0000256" key="3">
    <source>
        <dbReference type="ARBA" id="ARBA00022598"/>
    </source>
</evidence>
<dbReference type="RefSeq" id="XP_018227018.1">
    <property type="nucleotide sequence ID" value="XM_018369310.1"/>
</dbReference>
<dbReference type="InterPro" id="IPR001412">
    <property type="entry name" value="aa-tRNA-synth_I_CS"/>
</dbReference>
<dbReference type="InterPro" id="IPR049437">
    <property type="entry name" value="tRNA-synt_1c_C2"/>
</dbReference>
<accession>A0A0W4ZPD6</accession>